<dbReference type="EMBL" id="DAKRPA010000024">
    <property type="protein sequence ID" value="DBA02989.1"/>
    <property type="molecule type" value="Genomic_DNA"/>
</dbReference>
<keyword evidence="1" id="KW-0479">Metal-binding</keyword>
<protein>
    <recommendedName>
        <fullName evidence="2">RING-type domain-containing protein</fullName>
    </recommendedName>
</protein>
<dbReference type="SUPFAM" id="SSF57850">
    <property type="entry name" value="RING/U-box"/>
    <property type="match status" value="1"/>
</dbReference>
<dbReference type="GO" id="GO:0005634">
    <property type="term" value="C:nucleus"/>
    <property type="evidence" value="ECO:0007669"/>
    <property type="project" value="TreeGrafter"/>
</dbReference>
<dbReference type="Gene3D" id="3.30.40.10">
    <property type="entry name" value="Zinc/RING finger domain, C3HC4 (zinc finger)"/>
    <property type="match status" value="1"/>
</dbReference>
<comment type="caution">
    <text evidence="3">The sequence shown here is derived from an EMBL/GenBank/DDBJ whole genome shotgun (WGS) entry which is preliminary data.</text>
</comment>
<dbReference type="Proteomes" id="UP001146120">
    <property type="component" value="Unassembled WGS sequence"/>
</dbReference>
<dbReference type="InterPro" id="IPR001841">
    <property type="entry name" value="Znf_RING"/>
</dbReference>
<dbReference type="GO" id="GO:0008270">
    <property type="term" value="F:zinc ion binding"/>
    <property type="evidence" value="ECO:0007669"/>
    <property type="project" value="UniProtKB-KW"/>
</dbReference>
<evidence type="ECO:0000259" key="2">
    <source>
        <dbReference type="PROSITE" id="PS50089"/>
    </source>
</evidence>
<dbReference type="PROSITE" id="PS50089">
    <property type="entry name" value="ZF_RING_2"/>
    <property type="match status" value="1"/>
</dbReference>
<keyword evidence="1" id="KW-0862">Zinc</keyword>
<reference evidence="3" key="1">
    <citation type="submission" date="2022-11" db="EMBL/GenBank/DDBJ databases">
        <authorList>
            <person name="Morgan W.R."/>
            <person name="Tartar A."/>
        </authorList>
    </citation>
    <scope>NUCLEOTIDE SEQUENCE</scope>
    <source>
        <strain evidence="3">ARSEF 373</strain>
    </source>
</reference>
<dbReference type="InterPro" id="IPR013083">
    <property type="entry name" value="Znf_RING/FYVE/PHD"/>
</dbReference>
<dbReference type="AlphaFoldDB" id="A0AAV2ZBY9"/>
<evidence type="ECO:0000256" key="1">
    <source>
        <dbReference type="PROSITE-ProRule" id="PRU00175"/>
    </source>
</evidence>
<organism evidence="3 4">
    <name type="scientific">Lagenidium giganteum</name>
    <dbReference type="NCBI Taxonomy" id="4803"/>
    <lineage>
        <taxon>Eukaryota</taxon>
        <taxon>Sar</taxon>
        <taxon>Stramenopiles</taxon>
        <taxon>Oomycota</taxon>
        <taxon>Peronosporomycetes</taxon>
        <taxon>Pythiales</taxon>
        <taxon>Pythiaceae</taxon>
    </lineage>
</organism>
<accession>A0AAV2ZBY9</accession>
<gene>
    <name evidence="3" type="ORF">N0F65_003177</name>
</gene>
<dbReference type="PANTHER" id="PTHR21319:SF53">
    <property type="entry name" value="RING FINGER AND CHY ZINC FINGER DOMAIN-CONTAINING PROTEIN 1"/>
    <property type="match status" value="1"/>
</dbReference>
<proteinExistence type="predicted"/>
<evidence type="ECO:0000313" key="3">
    <source>
        <dbReference type="EMBL" id="DBA02989.1"/>
    </source>
</evidence>
<dbReference type="GO" id="GO:0016567">
    <property type="term" value="P:protein ubiquitination"/>
    <property type="evidence" value="ECO:0007669"/>
    <property type="project" value="TreeGrafter"/>
</dbReference>
<feature type="domain" description="RING-type" evidence="2">
    <location>
        <begin position="69"/>
        <end position="112"/>
    </location>
</feature>
<dbReference type="GO" id="GO:0006511">
    <property type="term" value="P:ubiquitin-dependent protein catabolic process"/>
    <property type="evidence" value="ECO:0007669"/>
    <property type="project" value="TreeGrafter"/>
</dbReference>
<keyword evidence="4" id="KW-1185">Reference proteome</keyword>
<reference evidence="3" key="2">
    <citation type="journal article" date="2023" name="Microbiol Resour">
        <title>Decontamination and Annotation of the Draft Genome Sequence of the Oomycete Lagenidium giganteum ARSEF 373.</title>
        <authorList>
            <person name="Morgan W.R."/>
            <person name="Tartar A."/>
        </authorList>
    </citation>
    <scope>NUCLEOTIDE SEQUENCE</scope>
    <source>
        <strain evidence="3">ARSEF 373</strain>
    </source>
</reference>
<dbReference type="GO" id="GO:0061630">
    <property type="term" value="F:ubiquitin protein ligase activity"/>
    <property type="evidence" value="ECO:0007669"/>
    <property type="project" value="TreeGrafter"/>
</dbReference>
<evidence type="ECO:0000313" key="4">
    <source>
        <dbReference type="Proteomes" id="UP001146120"/>
    </source>
</evidence>
<sequence>MSWATTSVLSATCLTTMAPRSRFFTAQTAVYAGLEGQEISTIACHAGGCYSHELRGKHKCFKDAMFRDCSICFEPTFASRSPLSVLRCGHVLHRQCWETCDVAGFHKCPMCQAPWR</sequence>
<dbReference type="Pfam" id="PF14634">
    <property type="entry name" value="zf-RING_5"/>
    <property type="match status" value="1"/>
</dbReference>
<name>A0AAV2ZBY9_9STRA</name>
<dbReference type="SMART" id="SM00184">
    <property type="entry name" value="RING"/>
    <property type="match status" value="1"/>
</dbReference>
<dbReference type="PANTHER" id="PTHR21319">
    <property type="entry name" value="RING FINGER AND CHY ZINC FINGER DOMAIN-CONTAINING PROTEIN 1"/>
    <property type="match status" value="1"/>
</dbReference>
<keyword evidence="1" id="KW-0863">Zinc-finger</keyword>